<dbReference type="OrthoDB" id="552024at2759"/>
<dbReference type="InterPro" id="IPR049453">
    <property type="entry name" value="Memb_transporter_dom"/>
</dbReference>
<keyword evidence="8" id="KW-1185">Reference proteome</keyword>
<evidence type="ECO:0000313" key="7">
    <source>
        <dbReference type="EMBL" id="PNH05904.1"/>
    </source>
</evidence>
<comment type="subcellular location">
    <subcellularLocation>
        <location evidence="1">Membrane</location>
        <topology evidence="1">Multi-pass membrane protein</topology>
    </subcellularLocation>
</comment>
<protein>
    <recommendedName>
        <fullName evidence="6">Integral membrane bound transporter domain-containing protein</fullName>
    </recommendedName>
</protein>
<keyword evidence="2 5" id="KW-0812">Transmembrane</keyword>
<evidence type="ECO:0000313" key="8">
    <source>
        <dbReference type="Proteomes" id="UP000236333"/>
    </source>
</evidence>
<dbReference type="Pfam" id="PF13515">
    <property type="entry name" value="FUSC_2"/>
    <property type="match status" value="1"/>
</dbReference>
<reference evidence="7 8" key="1">
    <citation type="journal article" date="2017" name="Mol. Biol. Evol.">
        <title>The 4-celled Tetrabaena socialis nuclear genome reveals the essential components for genetic control of cell number at the origin of multicellularity in the volvocine lineage.</title>
        <authorList>
            <person name="Featherston J."/>
            <person name="Arakaki Y."/>
            <person name="Hanschen E.R."/>
            <person name="Ferris P.J."/>
            <person name="Michod R.E."/>
            <person name="Olson B.J.S.C."/>
            <person name="Nozaki H."/>
            <person name="Durand P.M."/>
        </authorList>
    </citation>
    <scope>NUCLEOTIDE SEQUENCE [LARGE SCALE GENOMIC DNA]</scope>
    <source>
        <strain evidence="7 8">NIES-571</strain>
    </source>
</reference>
<evidence type="ECO:0000256" key="4">
    <source>
        <dbReference type="ARBA" id="ARBA00023136"/>
    </source>
</evidence>
<organism evidence="7 8">
    <name type="scientific">Tetrabaena socialis</name>
    <dbReference type="NCBI Taxonomy" id="47790"/>
    <lineage>
        <taxon>Eukaryota</taxon>
        <taxon>Viridiplantae</taxon>
        <taxon>Chlorophyta</taxon>
        <taxon>core chlorophytes</taxon>
        <taxon>Chlorophyceae</taxon>
        <taxon>CS clade</taxon>
        <taxon>Chlamydomonadales</taxon>
        <taxon>Tetrabaenaceae</taxon>
        <taxon>Tetrabaena</taxon>
    </lineage>
</organism>
<evidence type="ECO:0000256" key="3">
    <source>
        <dbReference type="ARBA" id="ARBA00022989"/>
    </source>
</evidence>
<proteinExistence type="predicted"/>
<name>A0A2J8A062_9CHLO</name>
<feature type="domain" description="Integral membrane bound transporter" evidence="6">
    <location>
        <begin position="67"/>
        <end position="188"/>
    </location>
</feature>
<gene>
    <name evidence="7" type="ORF">TSOC_007796</name>
</gene>
<dbReference type="Proteomes" id="UP000236333">
    <property type="component" value="Unassembled WGS sequence"/>
</dbReference>
<keyword evidence="4 5" id="KW-0472">Membrane</keyword>
<feature type="transmembrane region" description="Helical" evidence="5">
    <location>
        <begin position="121"/>
        <end position="138"/>
    </location>
</feature>
<comment type="caution">
    <text evidence="7">The sequence shown here is derived from an EMBL/GenBank/DDBJ whole genome shotgun (WGS) entry which is preliminary data.</text>
</comment>
<feature type="transmembrane region" description="Helical" evidence="5">
    <location>
        <begin position="176"/>
        <end position="201"/>
    </location>
</feature>
<evidence type="ECO:0000259" key="6">
    <source>
        <dbReference type="Pfam" id="PF13515"/>
    </source>
</evidence>
<accession>A0A2J8A062</accession>
<evidence type="ECO:0000256" key="1">
    <source>
        <dbReference type="ARBA" id="ARBA00004141"/>
    </source>
</evidence>
<feature type="transmembrane region" description="Helical" evidence="5">
    <location>
        <begin position="94"/>
        <end position="115"/>
    </location>
</feature>
<dbReference type="GO" id="GO:0016020">
    <property type="term" value="C:membrane"/>
    <property type="evidence" value="ECO:0007669"/>
    <property type="project" value="UniProtKB-SubCell"/>
</dbReference>
<dbReference type="EMBL" id="PGGS01000272">
    <property type="protein sequence ID" value="PNH05904.1"/>
    <property type="molecule type" value="Genomic_DNA"/>
</dbReference>
<keyword evidence="3 5" id="KW-1133">Transmembrane helix</keyword>
<dbReference type="AlphaFoldDB" id="A0A2J8A062"/>
<evidence type="ECO:0000256" key="2">
    <source>
        <dbReference type="ARBA" id="ARBA00022692"/>
    </source>
</evidence>
<sequence length="212" mass="23037">MPSSTPPPTPPRQAHIRGCSGAFGLTWQETKASLREVIKEAIHGYWQRVRATTNAGGRIQMIEAHRVRVYRPTFGYIAVVLCMNEKVEATISKVALWVIGTAVGGTLGYVAMIGTDLATNPYGLMAVICAFTFMVGCLSTHQLRLLVVMTLMTFTSVILCQFKGCCGATGSAKVYGARVLAVTMGCAVPVLLTNLILPWWVEKDVDIDNGRR</sequence>
<evidence type="ECO:0000256" key="5">
    <source>
        <dbReference type="SAM" id="Phobius"/>
    </source>
</evidence>